<dbReference type="PROSITE" id="PS50181">
    <property type="entry name" value="FBOX"/>
    <property type="match status" value="1"/>
</dbReference>
<name>A0A803PG22_CANSA</name>
<protein>
    <recommendedName>
        <fullName evidence="1">F-box domain-containing protein</fullName>
    </recommendedName>
</protein>
<dbReference type="Pfam" id="PF00646">
    <property type="entry name" value="F-box"/>
    <property type="match status" value="1"/>
</dbReference>
<dbReference type="OMA" id="ANWVEQS"/>
<dbReference type="InterPro" id="IPR055290">
    <property type="entry name" value="At3g26010-like"/>
</dbReference>
<keyword evidence="3" id="KW-1185">Reference proteome</keyword>
<dbReference type="OrthoDB" id="1181706at2759"/>
<dbReference type="Proteomes" id="UP000596661">
    <property type="component" value="Chromosome 4"/>
</dbReference>
<dbReference type="SUPFAM" id="SSF81383">
    <property type="entry name" value="F-box domain"/>
    <property type="match status" value="1"/>
</dbReference>
<dbReference type="AlphaFoldDB" id="A0A803PG22"/>
<reference evidence="2" key="1">
    <citation type="submission" date="2018-11" db="EMBL/GenBank/DDBJ databases">
        <authorList>
            <person name="Grassa J C."/>
        </authorList>
    </citation>
    <scope>NUCLEOTIDE SEQUENCE [LARGE SCALE GENOMIC DNA]</scope>
</reference>
<dbReference type="PANTHER" id="PTHR35546:SF25">
    <property type="entry name" value="F-BOX DOMAIN-CONTAINING PROTEIN"/>
    <property type="match status" value="1"/>
</dbReference>
<evidence type="ECO:0000313" key="2">
    <source>
        <dbReference type="EnsemblPlants" id="cds.evm.model.04.2224"/>
    </source>
</evidence>
<accession>A0A803PG22</accession>
<dbReference type="InterPro" id="IPR036047">
    <property type="entry name" value="F-box-like_dom_sf"/>
</dbReference>
<dbReference type="PANTHER" id="PTHR35546">
    <property type="entry name" value="F-BOX PROTEIN INTERACTION DOMAIN PROTEIN-RELATED"/>
    <property type="match status" value="1"/>
</dbReference>
<reference evidence="2" key="2">
    <citation type="submission" date="2021-03" db="UniProtKB">
        <authorList>
            <consortium name="EnsemblPlants"/>
        </authorList>
    </citation>
    <scope>IDENTIFICATION</scope>
</reference>
<evidence type="ECO:0000313" key="3">
    <source>
        <dbReference type="Proteomes" id="UP000596661"/>
    </source>
</evidence>
<dbReference type="InterPro" id="IPR001810">
    <property type="entry name" value="F-box_dom"/>
</dbReference>
<sequence>MYHRRPEIKWMFERRKKRKIDNSESEPNVFDDLPEELKIEILRRLPTKKAAILTLVSKSWFWLITTKIFPKTNPKLPFIGVVLIGNYDSRPNTTILIEALQNSDSHSVLPSNIERDRHYPFTFFTSQHKVLMNCCNGLILFSGCNESKRSFNYSYIVYNPLTNQWVDFDYVVNKPYVTAKSTMYAALAYNPSESCFYRVVQFQGFRCLNVYCSETRSWNKLRYRLPTRVSTCKTRWLKQTVFYQGALFRLSTSGHLLKFVIDREATSIKDQAQAIDLPKFQASKHPPNSYGLNCIGLSNDQINFMAFDKELSLCIWVLSDTYEWSLRTKLSKIHEKYGMENNFCRPLAFHSYMDTVFVGAKSPHLGSLFLSLNFEKDVCSQQEDNYVIETLNLEGFQSLNWLDVAPSSFHYSHVPFANGMAKKLSLQVEEWKPEHT</sequence>
<organism evidence="2 3">
    <name type="scientific">Cannabis sativa</name>
    <name type="common">Hemp</name>
    <name type="synonym">Marijuana</name>
    <dbReference type="NCBI Taxonomy" id="3483"/>
    <lineage>
        <taxon>Eukaryota</taxon>
        <taxon>Viridiplantae</taxon>
        <taxon>Streptophyta</taxon>
        <taxon>Embryophyta</taxon>
        <taxon>Tracheophyta</taxon>
        <taxon>Spermatophyta</taxon>
        <taxon>Magnoliopsida</taxon>
        <taxon>eudicotyledons</taxon>
        <taxon>Gunneridae</taxon>
        <taxon>Pentapetalae</taxon>
        <taxon>rosids</taxon>
        <taxon>fabids</taxon>
        <taxon>Rosales</taxon>
        <taxon>Cannabaceae</taxon>
        <taxon>Cannabis</taxon>
    </lineage>
</organism>
<proteinExistence type="predicted"/>
<dbReference type="EMBL" id="UZAU01000406">
    <property type="status" value="NOT_ANNOTATED_CDS"/>
    <property type="molecule type" value="Genomic_DNA"/>
</dbReference>
<feature type="domain" description="F-box" evidence="1">
    <location>
        <begin position="27"/>
        <end position="72"/>
    </location>
</feature>
<dbReference type="Gramene" id="evm.model.04.2224">
    <property type="protein sequence ID" value="cds.evm.model.04.2224"/>
    <property type="gene ID" value="evm.TU.04.2224"/>
</dbReference>
<evidence type="ECO:0000259" key="1">
    <source>
        <dbReference type="PROSITE" id="PS50181"/>
    </source>
</evidence>
<dbReference type="EnsemblPlants" id="evm.model.04.2224">
    <property type="protein sequence ID" value="cds.evm.model.04.2224"/>
    <property type="gene ID" value="evm.TU.04.2224"/>
</dbReference>